<dbReference type="Proteomes" id="UP001597045">
    <property type="component" value="Unassembled WGS sequence"/>
</dbReference>
<keyword evidence="3" id="KW-1185">Reference proteome</keyword>
<sequence>MNRCATPGTDLDSANLGLVQVTLTVEDGWKTVISDQQTERDRAAQQKKYQEYADDTKKNPPAPLETDKFTDVDGIGKSAFLVDATSTQSDGTPDTQAGRLFVFRDTRPYRVEVDILYTLPQPDTTIADKALDAAMHDPAAKGKLLQGIAKALVDKIG</sequence>
<accession>A0ABW3MB49</accession>
<dbReference type="EMBL" id="JBHTIS010001106">
    <property type="protein sequence ID" value="MFD1047501.1"/>
    <property type="molecule type" value="Genomic_DNA"/>
</dbReference>
<feature type="compositionally biased region" description="Basic and acidic residues" evidence="1">
    <location>
        <begin position="37"/>
        <end position="58"/>
    </location>
</feature>
<gene>
    <name evidence="2" type="ORF">ACFQ1S_19120</name>
</gene>
<evidence type="ECO:0000313" key="2">
    <source>
        <dbReference type="EMBL" id="MFD1047501.1"/>
    </source>
</evidence>
<protein>
    <recommendedName>
        <fullName evidence="4">Lipoprotein</fullName>
    </recommendedName>
</protein>
<organism evidence="2 3">
    <name type="scientific">Kibdelosporangium lantanae</name>
    <dbReference type="NCBI Taxonomy" id="1497396"/>
    <lineage>
        <taxon>Bacteria</taxon>
        <taxon>Bacillati</taxon>
        <taxon>Actinomycetota</taxon>
        <taxon>Actinomycetes</taxon>
        <taxon>Pseudonocardiales</taxon>
        <taxon>Pseudonocardiaceae</taxon>
        <taxon>Kibdelosporangium</taxon>
    </lineage>
</organism>
<evidence type="ECO:0000313" key="3">
    <source>
        <dbReference type="Proteomes" id="UP001597045"/>
    </source>
</evidence>
<name>A0ABW3MB49_9PSEU</name>
<reference evidence="3" key="1">
    <citation type="journal article" date="2019" name="Int. J. Syst. Evol. Microbiol.">
        <title>The Global Catalogue of Microorganisms (GCM) 10K type strain sequencing project: providing services to taxonomists for standard genome sequencing and annotation.</title>
        <authorList>
            <consortium name="The Broad Institute Genomics Platform"/>
            <consortium name="The Broad Institute Genome Sequencing Center for Infectious Disease"/>
            <person name="Wu L."/>
            <person name="Ma J."/>
        </authorList>
    </citation>
    <scope>NUCLEOTIDE SEQUENCE [LARGE SCALE GENOMIC DNA]</scope>
    <source>
        <strain evidence="3">JCM 31486</strain>
    </source>
</reference>
<evidence type="ECO:0008006" key="4">
    <source>
        <dbReference type="Google" id="ProtNLM"/>
    </source>
</evidence>
<proteinExistence type="predicted"/>
<feature type="region of interest" description="Disordered" evidence="1">
    <location>
        <begin position="36"/>
        <end position="69"/>
    </location>
</feature>
<comment type="caution">
    <text evidence="2">The sequence shown here is derived from an EMBL/GenBank/DDBJ whole genome shotgun (WGS) entry which is preliminary data.</text>
</comment>
<evidence type="ECO:0000256" key="1">
    <source>
        <dbReference type="SAM" id="MobiDB-lite"/>
    </source>
</evidence>